<evidence type="ECO:0000313" key="3">
    <source>
        <dbReference type="Proteomes" id="UP000015441"/>
    </source>
</evidence>
<accession>N1J4M8</accession>
<gene>
    <name evidence="2" type="ORF">BGHDH14_bghG000012000002001</name>
</gene>
<comment type="caution">
    <text evidence="2">The sequence shown here is derived from an EMBL/GenBank/DDBJ whole genome shotgun (WGS) entry which is preliminary data.</text>
</comment>
<dbReference type="InParanoid" id="N1J4M8"/>
<proteinExistence type="predicted"/>
<dbReference type="EMBL" id="CAUH01000012">
    <property type="protein sequence ID" value="CCU74155.1"/>
    <property type="molecule type" value="Genomic_DNA"/>
</dbReference>
<evidence type="ECO:0000313" key="2">
    <source>
        <dbReference type="EMBL" id="CCU74155.1"/>
    </source>
</evidence>
<dbReference type="Proteomes" id="UP000015441">
    <property type="component" value="Unassembled WGS sequence"/>
</dbReference>
<protein>
    <recommendedName>
        <fullName evidence="4">Secreted effector protein</fullName>
    </recommendedName>
</protein>
<sequence length="134" mass="15274">MWSLQYLALLVFVSRAAANYQHWDIDSAVNCQNNIWTSNYLKQVRLRYCNHPPSPQSLVDISRHPNSQLHSNRSTNIYFLSIPRPGPDGELGDDVSNYYMLVDADCNYYSVVGLNARYAQGFVLNSQTVPCRLA</sequence>
<feature type="signal peptide" evidence="1">
    <location>
        <begin position="1"/>
        <end position="18"/>
    </location>
</feature>
<reference evidence="2 3" key="1">
    <citation type="journal article" date="2010" name="Science">
        <title>Genome expansion and gene loss in powdery mildew fungi reveal tradeoffs in extreme parasitism.</title>
        <authorList>
            <person name="Spanu P.D."/>
            <person name="Abbott J.C."/>
            <person name="Amselem J."/>
            <person name="Burgis T.A."/>
            <person name="Soanes D.M."/>
            <person name="Stueber K."/>
            <person name="Ver Loren van Themaat E."/>
            <person name="Brown J.K.M."/>
            <person name="Butcher S.A."/>
            <person name="Gurr S.J."/>
            <person name="Lebrun M.-H."/>
            <person name="Ridout C.J."/>
            <person name="Schulze-Lefert P."/>
            <person name="Talbot N.J."/>
            <person name="Ahmadinejad N."/>
            <person name="Ametz C."/>
            <person name="Barton G.R."/>
            <person name="Benjdia M."/>
            <person name="Bidzinski P."/>
            <person name="Bindschedler L.V."/>
            <person name="Both M."/>
            <person name="Brewer M.T."/>
            <person name="Cadle-Davidson L."/>
            <person name="Cadle-Davidson M.M."/>
            <person name="Collemare J."/>
            <person name="Cramer R."/>
            <person name="Frenkel O."/>
            <person name="Godfrey D."/>
            <person name="Harriman J."/>
            <person name="Hoede C."/>
            <person name="King B.C."/>
            <person name="Klages S."/>
            <person name="Kleemann J."/>
            <person name="Knoll D."/>
            <person name="Koti P.S."/>
            <person name="Kreplak J."/>
            <person name="Lopez-Ruiz F.J."/>
            <person name="Lu X."/>
            <person name="Maekawa T."/>
            <person name="Mahanil S."/>
            <person name="Micali C."/>
            <person name="Milgroom M.G."/>
            <person name="Montana G."/>
            <person name="Noir S."/>
            <person name="O'Connell R.J."/>
            <person name="Oberhaensli S."/>
            <person name="Parlange F."/>
            <person name="Pedersen C."/>
            <person name="Quesneville H."/>
            <person name="Reinhardt R."/>
            <person name="Rott M."/>
            <person name="Sacristan S."/>
            <person name="Schmidt S.M."/>
            <person name="Schoen M."/>
            <person name="Skamnioti P."/>
            <person name="Sommer H."/>
            <person name="Stephens A."/>
            <person name="Takahara H."/>
            <person name="Thordal-Christensen H."/>
            <person name="Vigouroux M."/>
            <person name="Wessling R."/>
            <person name="Wicker T."/>
            <person name="Panstruga R."/>
        </authorList>
    </citation>
    <scope>NUCLEOTIDE SEQUENCE [LARGE SCALE GENOMIC DNA]</scope>
    <source>
        <strain evidence="2">DH14</strain>
    </source>
</reference>
<dbReference type="AlphaFoldDB" id="N1J4M8"/>
<keyword evidence="1" id="KW-0732">Signal</keyword>
<name>N1J4M8_BLUG1</name>
<organism evidence="2 3">
    <name type="scientific">Blumeria graminis f. sp. hordei (strain DH14)</name>
    <name type="common">Barley powdery mildew</name>
    <name type="synonym">Oidium monilioides f. sp. hordei</name>
    <dbReference type="NCBI Taxonomy" id="546991"/>
    <lineage>
        <taxon>Eukaryota</taxon>
        <taxon>Fungi</taxon>
        <taxon>Dikarya</taxon>
        <taxon>Ascomycota</taxon>
        <taxon>Pezizomycotina</taxon>
        <taxon>Leotiomycetes</taxon>
        <taxon>Erysiphales</taxon>
        <taxon>Erysiphaceae</taxon>
        <taxon>Blumeria</taxon>
        <taxon>Blumeria hordei</taxon>
    </lineage>
</organism>
<dbReference type="HOGENOM" id="CLU_1895848_0_0_1"/>
<feature type="chain" id="PRO_5004106972" description="Secreted effector protein" evidence="1">
    <location>
        <begin position="19"/>
        <end position="134"/>
    </location>
</feature>
<keyword evidence="3" id="KW-1185">Reference proteome</keyword>
<evidence type="ECO:0000256" key="1">
    <source>
        <dbReference type="SAM" id="SignalP"/>
    </source>
</evidence>
<evidence type="ECO:0008006" key="4">
    <source>
        <dbReference type="Google" id="ProtNLM"/>
    </source>
</evidence>